<evidence type="ECO:0000256" key="2">
    <source>
        <dbReference type="ARBA" id="ARBA00022679"/>
    </source>
</evidence>
<dbReference type="Gene3D" id="3.40.50.510">
    <property type="entry name" value="Phosphotransferase system, mannose-type IIA component"/>
    <property type="match status" value="1"/>
</dbReference>
<dbReference type="Pfam" id="PF03610">
    <property type="entry name" value="EIIA-man"/>
    <property type="match status" value="1"/>
</dbReference>
<feature type="domain" description="PRD" evidence="8">
    <location>
        <begin position="810"/>
        <end position="916"/>
    </location>
</feature>
<keyword evidence="4" id="KW-0067">ATP-binding</keyword>
<dbReference type="InterPro" id="IPR036662">
    <property type="entry name" value="PTS_EIIA_man-typ_sf"/>
</dbReference>
<dbReference type="CDD" id="cd00009">
    <property type="entry name" value="AAA"/>
    <property type="match status" value="1"/>
</dbReference>
<dbReference type="GO" id="GO:0005524">
    <property type="term" value="F:ATP binding"/>
    <property type="evidence" value="ECO:0007669"/>
    <property type="project" value="UniProtKB-KW"/>
</dbReference>
<evidence type="ECO:0000256" key="4">
    <source>
        <dbReference type="ARBA" id="ARBA00022840"/>
    </source>
</evidence>
<dbReference type="PROSITE" id="PS51096">
    <property type="entry name" value="PTS_EIIA_TYPE_4"/>
    <property type="match status" value="1"/>
</dbReference>
<comment type="caution">
    <text evidence="9">The sequence shown here is derived from an EMBL/GenBank/DDBJ whole genome shotgun (WGS) entry which is preliminary data.</text>
</comment>
<dbReference type="InterPro" id="IPR003593">
    <property type="entry name" value="AAA+_ATPase"/>
</dbReference>
<feature type="domain" description="PTS EIIA type-4" evidence="7">
    <location>
        <begin position="554"/>
        <end position="689"/>
    </location>
</feature>
<dbReference type="InterPro" id="IPR011608">
    <property type="entry name" value="PRD"/>
</dbReference>
<dbReference type="GO" id="GO:0006355">
    <property type="term" value="P:regulation of DNA-templated transcription"/>
    <property type="evidence" value="ECO:0007669"/>
    <property type="project" value="InterPro"/>
</dbReference>
<dbReference type="SUPFAM" id="SSF46785">
    <property type="entry name" value="Winged helix' DNA-binding domain"/>
    <property type="match status" value="1"/>
</dbReference>
<evidence type="ECO:0000313" key="10">
    <source>
        <dbReference type="Proteomes" id="UP000307201"/>
    </source>
</evidence>
<dbReference type="RefSeq" id="WP_138472104.1">
    <property type="nucleotide sequence ID" value="NZ_VBTE01000022.1"/>
</dbReference>
<keyword evidence="5" id="KW-0238">DNA-binding</keyword>
<dbReference type="SMART" id="SM00382">
    <property type="entry name" value="AAA"/>
    <property type="match status" value="1"/>
</dbReference>
<dbReference type="GO" id="GO:0016020">
    <property type="term" value="C:membrane"/>
    <property type="evidence" value="ECO:0007669"/>
    <property type="project" value="InterPro"/>
</dbReference>
<dbReference type="Gene3D" id="3.40.50.300">
    <property type="entry name" value="P-loop containing nucleotide triphosphate hydrolases"/>
    <property type="match status" value="1"/>
</dbReference>
<protein>
    <recommendedName>
        <fullName evidence="1">DNA translocase FtsK</fullName>
    </recommendedName>
</protein>
<dbReference type="Pfam" id="PF00874">
    <property type="entry name" value="PRD"/>
    <property type="match status" value="1"/>
</dbReference>
<accession>A0A5R9C2F6</accession>
<dbReference type="PANTHER" id="PTHR32071:SF38">
    <property type="entry name" value="PSP OPERON TRANSCRIPTIONAL ACTIVATOR"/>
    <property type="match status" value="1"/>
</dbReference>
<dbReference type="InterPro" id="IPR025662">
    <property type="entry name" value="Sigma_54_int_dom_ATP-bd_1"/>
</dbReference>
<dbReference type="Pfam" id="PF25601">
    <property type="entry name" value="AAA_lid_14"/>
    <property type="match status" value="1"/>
</dbReference>
<evidence type="ECO:0000256" key="1">
    <source>
        <dbReference type="ARBA" id="ARBA00020887"/>
    </source>
</evidence>
<dbReference type="InterPro" id="IPR027417">
    <property type="entry name" value="P-loop_NTPase"/>
</dbReference>
<keyword evidence="3" id="KW-0547">Nucleotide-binding</keyword>
<feature type="domain" description="PRD" evidence="8">
    <location>
        <begin position="443"/>
        <end position="553"/>
    </location>
</feature>
<dbReference type="AlphaFoldDB" id="A0A5R9C2F6"/>
<evidence type="ECO:0000256" key="3">
    <source>
        <dbReference type="ARBA" id="ARBA00022741"/>
    </source>
</evidence>
<reference evidence="9 10" key="1">
    <citation type="submission" date="2019-05" db="EMBL/GenBank/DDBJ databases">
        <title>The metagenome of a microbial culture collection derived from dairy environment covers the genomic content of the human microbiome.</title>
        <authorList>
            <person name="Roder T."/>
            <person name="Wuthrich D."/>
            <person name="Sattari Z."/>
            <person name="Von Ah U."/>
            <person name="Bar C."/>
            <person name="Ronchi F."/>
            <person name="Macpherson A.J."/>
            <person name="Ganal-Vonarburg S.C."/>
            <person name="Bruggmann R."/>
            <person name="Vergeres G."/>
        </authorList>
    </citation>
    <scope>NUCLEOTIDE SEQUENCE [LARGE SCALE GENOMIC DNA]</scope>
    <source>
        <strain evidence="9 10">FAM 24235</strain>
    </source>
</reference>
<dbReference type="OrthoDB" id="9771372at2"/>
<dbReference type="InterPro" id="IPR036634">
    <property type="entry name" value="PRD_sf"/>
</dbReference>
<dbReference type="GO" id="GO:0009401">
    <property type="term" value="P:phosphoenolpyruvate-dependent sugar phosphotransferase system"/>
    <property type="evidence" value="ECO:0007669"/>
    <property type="project" value="InterPro"/>
</dbReference>
<gene>
    <name evidence="9" type="ORF">FEZ48_08020</name>
</gene>
<dbReference type="SUPFAM" id="SSF63520">
    <property type="entry name" value="PTS-regulatory domain, PRD"/>
    <property type="match status" value="1"/>
</dbReference>
<organism evidence="9 10">
    <name type="scientific">Marinilactibacillus psychrotolerans</name>
    <dbReference type="NCBI Taxonomy" id="191770"/>
    <lineage>
        <taxon>Bacteria</taxon>
        <taxon>Bacillati</taxon>
        <taxon>Bacillota</taxon>
        <taxon>Bacilli</taxon>
        <taxon>Lactobacillales</taxon>
        <taxon>Carnobacteriaceae</taxon>
        <taxon>Marinilactibacillus</taxon>
    </lineage>
</organism>
<evidence type="ECO:0000259" key="8">
    <source>
        <dbReference type="PROSITE" id="PS51372"/>
    </source>
</evidence>
<evidence type="ECO:0000256" key="5">
    <source>
        <dbReference type="ARBA" id="ARBA00023125"/>
    </source>
</evidence>
<dbReference type="GO" id="GO:0016740">
    <property type="term" value="F:transferase activity"/>
    <property type="evidence" value="ECO:0007669"/>
    <property type="project" value="UniProtKB-KW"/>
</dbReference>
<dbReference type="InterPro" id="IPR058031">
    <property type="entry name" value="AAA_lid_NorR"/>
</dbReference>
<dbReference type="PROSITE" id="PS50045">
    <property type="entry name" value="SIGMA54_INTERACT_4"/>
    <property type="match status" value="1"/>
</dbReference>
<dbReference type="SUPFAM" id="SSF53062">
    <property type="entry name" value="PTS system fructose IIA component-like"/>
    <property type="match status" value="1"/>
</dbReference>
<dbReference type="InterPro" id="IPR004701">
    <property type="entry name" value="PTS_EIIA_man-typ"/>
</dbReference>
<evidence type="ECO:0000259" key="6">
    <source>
        <dbReference type="PROSITE" id="PS50045"/>
    </source>
</evidence>
<dbReference type="InterPro" id="IPR036388">
    <property type="entry name" value="WH-like_DNA-bd_sf"/>
</dbReference>
<dbReference type="Gene3D" id="1.10.10.10">
    <property type="entry name" value="Winged helix-like DNA-binding domain superfamily/Winged helix DNA-binding domain"/>
    <property type="match status" value="1"/>
</dbReference>
<dbReference type="InterPro" id="IPR002078">
    <property type="entry name" value="Sigma_54_int"/>
</dbReference>
<dbReference type="SUPFAM" id="SSF52540">
    <property type="entry name" value="P-loop containing nucleoside triphosphate hydrolases"/>
    <property type="match status" value="1"/>
</dbReference>
<evidence type="ECO:0000313" key="9">
    <source>
        <dbReference type="EMBL" id="TLQ06940.1"/>
    </source>
</evidence>
<sequence length="919" mass="106635">MLKYLENQTAFIDLETVDELFTAKKIAEVFHIKRNTVSHYLNILNEEGYLVKVNTRPVYYFHKIAFENQFFSLKKIVYSNFNEIKIEQPLFQRKQDLFSLLIGHDKSLNRCVEQIKTALYYPDNGLPVLITGESGTGKSYLVQLIYKYCLENELIDEKAALITLNCAQYANNPELLTSNLFGHVKGAYTGADQDKKGSFEAASEGVLFLDEVHRLNPENQEKLFTFLDQGIIYRMGDTNHPIHLKTRLFFATTEELESNFLTTFIRRIPIQVEMPALEKRSRSERLELIYSFLLTEQRRINSSLRITGQVLSLLTSRSFKGNIGELENTVKVTVAKAFLEQKNEDEIKISIHHLPEKLLENITSNVETTISQDILISENMSIEQLLSRSHPKQKRVITTFERIIKEFQKNDCQLIHYEESLKKEVENLFDFLLFETDRYQKHEMLIYLTQYIRETFKQMGTSYQIKFNGNSIYALSYYLFQRGGGKWYPEDQEIHRLIKLLEAQIEVAYPTSYHYVVRILELCQPKLDLEISDMDKVLLTLYLKQAERTKELGIPKAIIVAHGYATASSIANVTNRFLGKDIFESFDMPLDVTPQQIAEEIIDYSEHNDITNGLVILVDMGSLKEIYQFFPKQITTPIVIMNNVNTPLAIAIGENLQKKLSLKEMIEQSIKDAKLDWEIIYPQENKRKILLTTCFTGIGTAKQVCTLLEKSVPSSCDLKIFPYEYNILKEKKRNEPVFSMYDVLGVIGTADPEIKNTPYLSLEDLISGDKEQKLTDWLRDVMTPEESKIFNTNIIRNFSLEKVIDSVTILDTEKVMREIEIFMRELENLTNITINNAKKLALYVHVSCLIERLIRNIPIESYMGYDSLYQCHKSNLHYIKEAFSVIEKDYSVEIPESEIAYIFDILYKNVENSINTEDF</sequence>
<dbReference type="PANTHER" id="PTHR32071">
    <property type="entry name" value="TRANSCRIPTIONAL REGULATORY PROTEIN"/>
    <property type="match status" value="1"/>
</dbReference>
<dbReference type="EMBL" id="VBTE01000022">
    <property type="protein sequence ID" value="TLQ06940.1"/>
    <property type="molecule type" value="Genomic_DNA"/>
</dbReference>
<dbReference type="Proteomes" id="UP000307201">
    <property type="component" value="Unassembled WGS sequence"/>
</dbReference>
<evidence type="ECO:0000259" key="7">
    <source>
        <dbReference type="PROSITE" id="PS51096"/>
    </source>
</evidence>
<feature type="domain" description="Sigma-54 factor interaction" evidence="6">
    <location>
        <begin position="101"/>
        <end position="335"/>
    </location>
</feature>
<name>A0A5R9C2F6_9LACT</name>
<dbReference type="GO" id="GO:0003677">
    <property type="term" value="F:DNA binding"/>
    <property type="evidence" value="ECO:0007669"/>
    <property type="project" value="UniProtKB-KW"/>
</dbReference>
<dbReference type="Gene3D" id="1.10.1790.10">
    <property type="entry name" value="PRD domain"/>
    <property type="match status" value="1"/>
</dbReference>
<dbReference type="PROSITE" id="PS00675">
    <property type="entry name" value="SIGMA54_INTERACT_1"/>
    <property type="match status" value="1"/>
</dbReference>
<dbReference type="Pfam" id="PF00158">
    <property type="entry name" value="Sigma54_activat"/>
    <property type="match status" value="1"/>
</dbReference>
<proteinExistence type="predicted"/>
<dbReference type="PROSITE" id="PS51372">
    <property type="entry name" value="PRD_2"/>
    <property type="match status" value="2"/>
</dbReference>
<dbReference type="InterPro" id="IPR036390">
    <property type="entry name" value="WH_DNA-bd_sf"/>
</dbReference>
<keyword evidence="2" id="KW-0808">Transferase</keyword>